<dbReference type="Pfam" id="PF01558">
    <property type="entry name" value="POR"/>
    <property type="match status" value="1"/>
</dbReference>
<dbReference type="Pfam" id="PF01855">
    <property type="entry name" value="POR_N"/>
    <property type="match status" value="1"/>
</dbReference>
<comment type="caution">
    <text evidence="4">The sequence shown here is derived from an EMBL/GenBank/DDBJ whole genome shotgun (WGS) entry which is preliminary data.</text>
</comment>
<gene>
    <name evidence="4" type="ORF">D1Y85_15835</name>
</gene>
<dbReference type="CDD" id="cd07034">
    <property type="entry name" value="TPP_PYR_PFOR_IOR-alpha_like"/>
    <property type="match status" value="1"/>
</dbReference>
<dbReference type="InterPro" id="IPR029061">
    <property type="entry name" value="THDP-binding"/>
</dbReference>
<dbReference type="NCBIfam" id="TIGR03710">
    <property type="entry name" value="OAFO_sf"/>
    <property type="match status" value="1"/>
</dbReference>
<protein>
    <submittedName>
        <fullName evidence="4">2-oxoacid:acceptor oxidoreductase subunit alpha</fullName>
    </submittedName>
</protein>
<dbReference type="FunFam" id="3.40.50.970:FF:000022">
    <property type="entry name" value="2-oxoglutarate ferredoxin oxidoreductase alpha subunit"/>
    <property type="match status" value="1"/>
</dbReference>
<dbReference type="InterPro" id="IPR022367">
    <property type="entry name" value="2-oxoacid/accept_OxRdtase_asu"/>
</dbReference>
<name>A0A3N6PSE9_9BURK</name>
<proteinExistence type="predicted"/>
<dbReference type="EMBL" id="RQIS01000011">
    <property type="protein sequence ID" value="RQH04890.1"/>
    <property type="molecule type" value="Genomic_DNA"/>
</dbReference>
<dbReference type="InterPro" id="IPR050722">
    <property type="entry name" value="Pyruvate:ferred/Flavod_OxRd"/>
</dbReference>
<organism evidence="4 5">
    <name type="scientific">Paraburkholderia dinghuensis</name>
    <dbReference type="NCBI Taxonomy" id="2305225"/>
    <lineage>
        <taxon>Bacteria</taxon>
        <taxon>Pseudomonadati</taxon>
        <taxon>Pseudomonadota</taxon>
        <taxon>Betaproteobacteria</taxon>
        <taxon>Burkholderiales</taxon>
        <taxon>Burkholderiaceae</taxon>
        <taxon>Paraburkholderia</taxon>
    </lineage>
</organism>
<dbReference type="PANTHER" id="PTHR32154">
    <property type="entry name" value="PYRUVATE-FLAVODOXIN OXIDOREDUCTASE-RELATED"/>
    <property type="match status" value="1"/>
</dbReference>
<dbReference type="Proteomes" id="UP000272778">
    <property type="component" value="Unassembled WGS sequence"/>
</dbReference>
<evidence type="ECO:0000259" key="3">
    <source>
        <dbReference type="Pfam" id="PF01855"/>
    </source>
</evidence>
<dbReference type="SUPFAM" id="SSF52922">
    <property type="entry name" value="TK C-terminal domain-like"/>
    <property type="match status" value="1"/>
</dbReference>
<dbReference type="AlphaFoldDB" id="A0A3N6PSE9"/>
<reference evidence="4 5" key="1">
    <citation type="submission" date="2018-11" db="EMBL/GenBank/DDBJ databases">
        <title>Paraburkholderia sp. DHOA04, isolated from soil.</title>
        <authorList>
            <person name="Gao Z.-H."/>
            <person name="Qiu L.-H."/>
            <person name="Fu J.-C."/>
        </authorList>
    </citation>
    <scope>NUCLEOTIDE SEQUENCE [LARGE SCALE GENOMIC DNA]</scope>
    <source>
        <strain evidence="4 5">DHOA04</strain>
    </source>
</reference>
<feature type="domain" description="Pyruvate flavodoxin/ferredoxin oxidoreductase pyrimidine binding" evidence="3">
    <location>
        <begin position="212"/>
        <end position="450"/>
    </location>
</feature>
<evidence type="ECO:0000256" key="1">
    <source>
        <dbReference type="ARBA" id="ARBA00023002"/>
    </source>
</evidence>
<dbReference type="PANTHER" id="PTHR32154:SF20">
    <property type="entry name" value="2-OXOGLUTARATE OXIDOREDUCTASE SUBUNIT KORA"/>
    <property type="match status" value="1"/>
</dbReference>
<accession>A0A3N6PSE9</accession>
<dbReference type="Gene3D" id="3.40.50.970">
    <property type="match status" value="1"/>
</dbReference>
<evidence type="ECO:0000313" key="4">
    <source>
        <dbReference type="EMBL" id="RQH04890.1"/>
    </source>
</evidence>
<dbReference type="InterPro" id="IPR002869">
    <property type="entry name" value="Pyrv_flavodox_OxRed_cen"/>
</dbReference>
<dbReference type="SUPFAM" id="SSF53323">
    <property type="entry name" value="Pyruvate-ferredoxin oxidoreductase, PFOR, domain III"/>
    <property type="match status" value="1"/>
</dbReference>
<evidence type="ECO:0000313" key="5">
    <source>
        <dbReference type="Proteomes" id="UP000272778"/>
    </source>
</evidence>
<dbReference type="GO" id="GO:0016903">
    <property type="term" value="F:oxidoreductase activity, acting on the aldehyde or oxo group of donors"/>
    <property type="evidence" value="ECO:0007669"/>
    <property type="project" value="InterPro"/>
</dbReference>
<dbReference type="GO" id="GO:0006979">
    <property type="term" value="P:response to oxidative stress"/>
    <property type="evidence" value="ECO:0007669"/>
    <property type="project" value="TreeGrafter"/>
</dbReference>
<evidence type="ECO:0000259" key="2">
    <source>
        <dbReference type="Pfam" id="PF01558"/>
    </source>
</evidence>
<dbReference type="Gene3D" id="3.40.920.10">
    <property type="entry name" value="Pyruvate-ferredoxin oxidoreductase, PFOR, domain III"/>
    <property type="match status" value="1"/>
</dbReference>
<dbReference type="SUPFAM" id="SSF52518">
    <property type="entry name" value="Thiamin diphosphate-binding fold (THDP-binding)"/>
    <property type="match status" value="1"/>
</dbReference>
<sequence length="577" mass="60471">MEKTSIAIAIAGSGGSGVITTGSLLLEAAGRAGWYGQMTRSVGAQIRGGEAVAMLHLATRPVRGVADGFDLLVALDWQNLARYAAEMPLGPGSLLVGDSELGDAPAELRASGAALAGVRFRELAQTVPGGRPNMVAFGLVAEIIGLPIEVLHAVIERAIAVKGTRALEASLHAMQSGRAAAAALPVLTLPPRPAACSSSRWRISGNQATGLGAVRGGVRFVAAYPITPATEVLEWMAPALEQIGGQLVQVEDELAAINQIIGASYGGVPAMTATSGPGLSLMTESIGLSVASETPVVVVDVMRGGPSTGIPAKSEQADLNIALYGLHGDAPHIVLAPNSVADCLFTTQWAVHLAETLQSPALVLSDQLLGQTQAVIDPPPTIDFATRRLLADADVVAARGARYERHANTPSGVSPMALPGMKGCQYTADGLEHNTAALPSSQADDHTQQLDKRLRKLTDHDYGAAWADVEGDGELALITWGSCTGVAREAVERLRSNHGRARMLSLRLLWPPRPEEMAKALAGVKRALVVEQSHGAQFLHYLRAHYVLPPEVASLRRPGPLPLRPAEITQRLLEEIA</sequence>
<keyword evidence="1" id="KW-0560">Oxidoreductase</keyword>
<dbReference type="Gene3D" id="3.40.50.920">
    <property type="match status" value="1"/>
</dbReference>
<keyword evidence="5" id="KW-1185">Reference proteome</keyword>
<dbReference type="OrthoDB" id="9794954at2"/>
<dbReference type="InterPro" id="IPR002880">
    <property type="entry name" value="Pyrv_Fd/Flavodoxin_OxRdtase_N"/>
</dbReference>
<dbReference type="InterPro" id="IPR009014">
    <property type="entry name" value="Transketo_C/PFOR_II"/>
</dbReference>
<dbReference type="InterPro" id="IPR019752">
    <property type="entry name" value="Pyrv/ketoisovalerate_OxRed_cat"/>
</dbReference>
<dbReference type="RefSeq" id="WP_124152026.1">
    <property type="nucleotide sequence ID" value="NZ_RQIS01000011.1"/>
</dbReference>
<feature type="domain" description="Pyruvate/ketoisovalerate oxidoreductase catalytic" evidence="2">
    <location>
        <begin position="14"/>
        <end position="178"/>
    </location>
</feature>